<proteinExistence type="inferred from homology"/>
<protein>
    <recommendedName>
        <fullName evidence="3">acid phosphatase</fullName>
        <ecNumber evidence="3">3.1.3.2</ecNumber>
    </recommendedName>
</protein>
<dbReference type="PANTHER" id="PTHR10161:SF36">
    <property type="entry name" value="PURPLE ACID PHOSPHATASE 3"/>
    <property type="match status" value="1"/>
</dbReference>
<reference evidence="7 8" key="1">
    <citation type="journal article" date="2021" name="Comput. Struct. Biotechnol. J.">
        <title>De novo genome assembly of the potent medicinal plant Rehmannia glutinosa using nanopore technology.</title>
        <authorList>
            <person name="Ma L."/>
            <person name="Dong C."/>
            <person name="Song C."/>
            <person name="Wang X."/>
            <person name="Zheng X."/>
            <person name="Niu Y."/>
            <person name="Chen S."/>
            <person name="Feng W."/>
        </authorList>
    </citation>
    <scope>NUCLEOTIDE SEQUENCE [LARGE SCALE GENOMIC DNA]</scope>
    <source>
        <strain evidence="7">DH-2019</strain>
    </source>
</reference>
<gene>
    <name evidence="7" type="ORF">DH2020_038500</name>
</gene>
<accession>A0ABR0UYW2</accession>
<keyword evidence="8" id="KW-1185">Reference proteome</keyword>
<dbReference type="Proteomes" id="UP001318860">
    <property type="component" value="Unassembled WGS sequence"/>
</dbReference>
<sequence>MLPLLIACLYLSKVIFTIGLVQISQPIGANGSVTFLAVGDWGRKGAYNQSAVAHVMGEVGAKQGIDFVVSTGDNFYEDGLTGINDPAFAQSFSKIYTAKSLQKPWYSGFVHIFFVDTIPFLNHYFGKNEEANKMNWKGILPREKYISNLLKDLKSAIRSSNATWKIVVGHHPIRSIGFHGDTKELLHQLLPILQAVEFLTTGGGSMAWRNVTHYERYKKNLKFYHDGQGFITVQLTKSEAKVTFYDGQGKTLHSFKLNAANNIKAQ</sequence>
<comment type="caution">
    <text evidence="7">The sequence shown here is derived from an EMBL/GenBank/DDBJ whole genome shotgun (WGS) entry which is preliminary data.</text>
</comment>
<evidence type="ECO:0000256" key="2">
    <source>
        <dbReference type="ARBA" id="ARBA00008723"/>
    </source>
</evidence>
<evidence type="ECO:0000313" key="8">
    <source>
        <dbReference type="Proteomes" id="UP001318860"/>
    </source>
</evidence>
<dbReference type="SUPFAM" id="SSF56300">
    <property type="entry name" value="Metallo-dependent phosphatases"/>
    <property type="match status" value="1"/>
</dbReference>
<feature type="signal peptide" evidence="6">
    <location>
        <begin position="1"/>
        <end position="19"/>
    </location>
</feature>
<dbReference type="EMBL" id="JABTTQ020001858">
    <property type="protein sequence ID" value="KAK6127791.1"/>
    <property type="molecule type" value="Genomic_DNA"/>
</dbReference>
<evidence type="ECO:0000256" key="6">
    <source>
        <dbReference type="SAM" id="SignalP"/>
    </source>
</evidence>
<dbReference type="InterPro" id="IPR051558">
    <property type="entry name" value="Metallophosphoesterase_PAP"/>
</dbReference>
<evidence type="ECO:0000256" key="4">
    <source>
        <dbReference type="ARBA" id="ARBA00022729"/>
    </source>
</evidence>
<comment type="similarity">
    <text evidence="2">Belongs to the metallophosphoesterase superfamily. Purple acid phosphatase family.</text>
</comment>
<dbReference type="Gene3D" id="3.60.21.10">
    <property type="match status" value="2"/>
</dbReference>
<evidence type="ECO:0000256" key="3">
    <source>
        <dbReference type="ARBA" id="ARBA00012646"/>
    </source>
</evidence>
<evidence type="ECO:0000256" key="1">
    <source>
        <dbReference type="ARBA" id="ARBA00000032"/>
    </source>
</evidence>
<evidence type="ECO:0000256" key="5">
    <source>
        <dbReference type="ARBA" id="ARBA00022801"/>
    </source>
</evidence>
<comment type="catalytic activity">
    <reaction evidence="1">
        <text>a phosphate monoester + H2O = an alcohol + phosphate</text>
        <dbReference type="Rhea" id="RHEA:15017"/>
        <dbReference type="ChEBI" id="CHEBI:15377"/>
        <dbReference type="ChEBI" id="CHEBI:30879"/>
        <dbReference type="ChEBI" id="CHEBI:43474"/>
        <dbReference type="ChEBI" id="CHEBI:67140"/>
        <dbReference type="EC" id="3.1.3.2"/>
    </reaction>
</comment>
<name>A0ABR0UYW2_REHGL</name>
<evidence type="ECO:0000313" key="7">
    <source>
        <dbReference type="EMBL" id="KAK6127791.1"/>
    </source>
</evidence>
<dbReference type="InterPro" id="IPR024927">
    <property type="entry name" value="Acid_PPase"/>
</dbReference>
<dbReference type="InterPro" id="IPR029052">
    <property type="entry name" value="Metallo-depent_PP-like"/>
</dbReference>
<organism evidence="7 8">
    <name type="scientific">Rehmannia glutinosa</name>
    <name type="common">Chinese foxglove</name>
    <dbReference type="NCBI Taxonomy" id="99300"/>
    <lineage>
        <taxon>Eukaryota</taxon>
        <taxon>Viridiplantae</taxon>
        <taxon>Streptophyta</taxon>
        <taxon>Embryophyta</taxon>
        <taxon>Tracheophyta</taxon>
        <taxon>Spermatophyta</taxon>
        <taxon>Magnoliopsida</taxon>
        <taxon>eudicotyledons</taxon>
        <taxon>Gunneridae</taxon>
        <taxon>Pentapetalae</taxon>
        <taxon>asterids</taxon>
        <taxon>lamiids</taxon>
        <taxon>Lamiales</taxon>
        <taxon>Orobanchaceae</taxon>
        <taxon>Rehmannieae</taxon>
        <taxon>Rehmannia</taxon>
    </lineage>
</organism>
<dbReference type="PIRSF" id="PIRSF000898">
    <property type="entry name" value="Acid_Ptase_5"/>
    <property type="match status" value="1"/>
</dbReference>
<keyword evidence="5" id="KW-0378">Hydrolase</keyword>
<dbReference type="PANTHER" id="PTHR10161">
    <property type="entry name" value="TARTRATE-RESISTANT ACID PHOSPHATASE TYPE 5"/>
    <property type="match status" value="1"/>
</dbReference>
<dbReference type="EC" id="3.1.3.2" evidence="3"/>
<keyword evidence="4 6" id="KW-0732">Signal</keyword>
<feature type="chain" id="PRO_5046380551" description="acid phosphatase" evidence="6">
    <location>
        <begin position="20"/>
        <end position="266"/>
    </location>
</feature>